<dbReference type="EMBL" id="UNSH01000086">
    <property type="protein sequence ID" value="SZF06016.1"/>
    <property type="molecule type" value="Genomic_DNA"/>
</dbReference>
<dbReference type="Proteomes" id="UP000275772">
    <property type="component" value="Unassembled WGS sequence"/>
</dbReference>
<gene>
    <name evidence="1" type="ORF">BLGHR1_16819</name>
</gene>
<dbReference type="VEuPathDB" id="FungiDB:BLGHR1_16819"/>
<name>A0A383V202_BLUHO</name>
<protein>
    <submittedName>
        <fullName evidence="1">Uncharacterized protein</fullName>
    </submittedName>
</protein>
<organism evidence="1 2">
    <name type="scientific">Blumeria hordei</name>
    <name type="common">Barley powdery mildew</name>
    <name type="synonym">Blumeria graminis f. sp. hordei</name>
    <dbReference type="NCBI Taxonomy" id="2867405"/>
    <lineage>
        <taxon>Eukaryota</taxon>
        <taxon>Fungi</taxon>
        <taxon>Dikarya</taxon>
        <taxon>Ascomycota</taxon>
        <taxon>Pezizomycotina</taxon>
        <taxon>Leotiomycetes</taxon>
        <taxon>Erysiphales</taxon>
        <taxon>Erysiphaceae</taxon>
        <taxon>Blumeria</taxon>
    </lineage>
</organism>
<proteinExistence type="predicted"/>
<reference evidence="1 2" key="1">
    <citation type="submission" date="2017-11" db="EMBL/GenBank/DDBJ databases">
        <authorList>
            <person name="Kracher B."/>
        </authorList>
    </citation>
    <scope>NUCLEOTIDE SEQUENCE [LARGE SCALE GENOMIC DNA]</scope>
    <source>
        <strain evidence="1 2">RACE1</strain>
    </source>
</reference>
<accession>A0A383V202</accession>
<evidence type="ECO:0000313" key="2">
    <source>
        <dbReference type="Proteomes" id="UP000275772"/>
    </source>
</evidence>
<evidence type="ECO:0000313" key="1">
    <source>
        <dbReference type="EMBL" id="SZF06016.1"/>
    </source>
</evidence>
<sequence length="67" mass="7561">MMEIILGYSNPCLPIACLCHHIILAVHSTSHITQSKHSSISYTIFVNHFGRDEKLLAVFKATIFTLF</sequence>
<dbReference type="AlphaFoldDB" id="A0A383V202"/>